<dbReference type="AlphaFoldDB" id="B4S501"/>
<organism evidence="2 3">
    <name type="scientific">Prosthecochloris aestuarii (strain DSM 271 / SK 413)</name>
    <dbReference type="NCBI Taxonomy" id="290512"/>
    <lineage>
        <taxon>Bacteria</taxon>
        <taxon>Pseudomonadati</taxon>
        <taxon>Chlorobiota</taxon>
        <taxon>Chlorobiia</taxon>
        <taxon>Chlorobiales</taxon>
        <taxon>Chlorobiaceae</taxon>
        <taxon>Prosthecochloris</taxon>
    </lineage>
</organism>
<feature type="signal peptide" evidence="1">
    <location>
        <begin position="1"/>
        <end position="34"/>
    </location>
</feature>
<evidence type="ECO:0000256" key="1">
    <source>
        <dbReference type="SAM" id="SignalP"/>
    </source>
</evidence>
<dbReference type="SUPFAM" id="SSF47781">
    <property type="entry name" value="RuvA domain 2-like"/>
    <property type="match status" value="1"/>
</dbReference>
<name>B4S501_PROA2</name>
<dbReference type="HOGENOM" id="CLU_024854_0_0_10"/>
<dbReference type="RefSeq" id="WP_012505036.1">
    <property type="nucleotide sequence ID" value="NC_011059.1"/>
</dbReference>
<dbReference type="eggNOG" id="COG1555">
    <property type="taxonomic scope" value="Bacteria"/>
</dbReference>
<dbReference type="Pfam" id="PF12836">
    <property type="entry name" value="HHH_3"/>
    <property type="match status" value="1"/>
</dbReference>
<evidence type="ECO:0000313" key="2">
    <source>
        <dbReference type="EMBL" id="ACF45499.1"/>
    </source>
</evidence>
<feature type="chain" id="PRO_5002822545" description="Helix-hairpin-helix domain-containing protein" evidence="1">
    <location>
        <begin position="35"/>
        <end position="667"/>
    </location>
</feature>
<evidence type="ECO:0000313" key="3">
    <source>
        <dbReference type="Proteomes" id="UP000002725"/>
    </source>
</evidence>
<dbReference type="Proteomes" id="UP000002725">
    <property type="component" value="Chromosome"/>
</dbReference>
<keyword evidence="1" id="KW-0732">Signal</keyword>
<gene>
    <name evidence="2" type="ordered locus">Paes_0442</name>
</gene>
<dbReference type="KEGG" id="paa:Paes_0442"/>
<dbReference type="EMBL" id="CP001108">
    <property type="protein sequence ID" value="ACF45499.1"/>
    <property type="molecule type" value="Genomic_DNA"/>
</dbReference>
<reference evidence="2" key="1">
    <citation type="submission" date="2008-06" db="EMBL/GenBank/DDBJ databases">
        <title>Complete sequence of chromosome of Prosthecochloris aestuarii DSM 271.</title>
        <authorList>
            <consortium name="US DOE Joint Genome Institute"/>
            <person name="Lucas S."/>
            <person name="Copeland A."/>
            <person name="Lapidus A."/>
            <person name="Glavina del Rio T."/>
            <person name="Dalin E."/>
            <person name="Tice H."/>
            <person name="Bruce D."/>
            <person name="Goodwin L."/>
            <person name="Pitluck S."/>
            <person name="Schmutz J."/>
            <person name="Larimer F."/>
            <person name="Land M."/>
            <person name="Hauser L."/>
            <person name="Kyrpides N."/>
            <person name="Anderson I."/>
            <person name="Liu Z."/>
            <person name="Li T."/>
            <person name="Zhao F."/>
            <person name="Overmann J."/>
            <person name="Bryant D.A."/>
            <person name="Richardson P."/>
        </authorList>
    </citation>
    <scope>NUCLEOTIDE SEQUENCE [LARGE SCALE GENOMIC DNA]</scope>
    <source>
        <strain evidence="2">DSM 271</strain>
    </source>
</reference>
<accession>B4S501</accession>
<sequence length="667" mass="74621">MHFLLFSRQRSWLAIAFCALFLTVRFCFVAPAFAADDLSILADQSDTPGDVEALLEELSFLQDRKIAVNVAAIDDLLVLPFLSPADAQRIVDYRRTKGRIGGKADLAEIVGDDVAEQIAPFLDFSLLKKSFPGDPVAVEGKWRTRWFQEIPPRKGIGTGAYAGDNYKLYNRIQLSYGDIFISALQEKDTGEPDFDDFTSLSFNLTGRGLLRQLVVGNFTATTGQGLLLGQSRYLSKGVQPLDVSLRKGALKPYTSSSESGFMQGAGMVIGYGPIEMMLFYSDNLVDASIDDGMITTLRTSGYHRTLSELEHRDNISEQVAGFNLRYLIEEGPVSGSAGATVISYRYDLPFEDAGAHDGWYDAASLDFNLMAGSVNFFGEAAVTGRERYLSWIAGAAIPLTATIESVIAVRDYHSRYFSPFAGAFAERADDGANEEGYYVGIEARLLKNLRVGAYYDIFRFPELSSYYGLPSTGDEAKIFLTWKQSPSVTLDLLLQNQYKEKAKKLEDLSGLEYYTLVPLNANRVRLDLITRLSRSLTMKTRGEVKFVEGTYPDETDHSKGWLLYEQAAWRKGPLKLTARYSRFHTENFDSAIYVYENDLPLVFNLKSYYGRGEAFFALLSMELMKNFDLSARYEKAWYANRDVYSSGNDLRPTSSPSSWHVGCALRF</sequence>
<keyword evidence="3" id="KW-1185">Reference proteome</keyword>
<protein>
    <recommendedName>
        <fullName evidence="4">Helix-hairpin-helix domain-containing protein</fullName>
    </recommendedName>
</protein>
<evidence type="ECO:0008006" key="4">
    <source>
        <dbReference type="Google" id="ProtNLM"/>
    </source>
</evidence>
<dbReference type="InterPro" id="IPR010994">
    <property type="entry name" value="RuvA_2-like"/>
</dbReference>
<dbReference type="STRING" id="290512.Paes_0442"/>
<proteinExistence type="predicted"/>